<evidence type="ECO:0000313" key="2">
    <source>
        <dbReference type="Proteomes" id="UP000800041"/>
    </source>
</evidence>
<keyword evidence="2" id="KW-1185">Reference proteome</keyword>
<dbReference type="Proteomes" id="UP000800041">
    <property type="component" value="Unassembled WGS sequence"/>
</dbReference>
<organism evidence="1 2">
    <name type="scientific">Aulographum hederae CBS 113979</name>
    <dbReference type="NCBI Taxonomy" id="1176131"/>
    <lineage>
        <taxon>Eukaryota</taxon>
        <taxon>Fungi</taxon>
        <taxon>Dikarya</taxon>
        <taxon>Ascomycota</taxon>
        <taxon>Pezizomycotina</taxon>
        <taxon>Dothideomycetes</taxon>
        <taxon>Pleosporomycetidae</taxon>
        <taxon>Aulographales</taxon>
        <taxon>Aulographaceae</taxon>
    </lineage>
</organism>
<proteinExistence type="predicted"/>
<protein>
    <submittedName>
        <fullName evidence="1">Uncharacterized protein</fullName>
    </submittedName>
</protein>
<sequence length="157" mass="17543">MVSDCSGGGGSWCPIWPPRQVVIFRRKAILGLGAMTDEMIAHGPWKGMVAKGLFEILTPSPQKSRSLPLCPWRLFFEIINRVPVADLIAEQGLEFWKASGDLVHGAFDVLAAWIAVANERDLEELDGWKAIQRFEAGYMEVAAKKDPLNFLQCEFRP</sequence>
<dbReference type="EMBL" id="ML977229">
    <property type="protein sequence ID" value="KAF1980678.1"/>
    <property type="molecule type" value="Genomic_DNA"/>
</dbReference>
<name>A0A6G1GIX6_9PEZI</name>
<dbReference type="AlphaFoldDB" id="A0A6G1GIX6"/>
<accession>A0A6G1GIX6</accession>
<gene>
    <name evidence="1" type="ORF">K402DRAFT_275209</name>
</gene>
<reference evidence="1" key="1">
    <citation type="journal article" date="2020" name="Stud. Mycol.">
        <title>101 Dothideomycetes genomes: a test case for predicting lifestyles and emergence of pathogens.</title>
        <authorList>
            <person name="Haridas S."/>
            <person name="Albert R."/>
            <person name="Binder M."/>
            <person name="Bloem J."/>
            <person name="Labutti K."/>
            <person name="Salamov A."/>
            <person name="Andreopoulos B."/>
            <person name="Baker S."/>
            <person name="Barry K."/>
            <person name="Bills G."/>
            <person name="Bluhm B."/>
            <person name="Cannon C."/>
            <person name="Castanera R."/>
            <person name="Culley D."/>
            <person name="Daum C."/>
            <person name="Ezra D."/>
            <person name="Gonzalez J."/>
            <person name="Henrissat B."/>
            <person name="Kuo A."/>
            <person name="Liang C."/>
            <person name="Lipzen A."/>
            <person name="Lutzoni F."/>
            <person name="Magnuson J."/>
            <person name="Mondo S."/>
            <person name="Nolan M."/>
            <person name="Ohm R."/>
            <person name="Pangilinan J."/>
            <person name="Park H.-J."/>
            <person name="Ramirez L."/>
            <person name="Alfaro M."/>
            <person name="Sun H."/>
            <person name="Tritt A."/>
            <person name="Yoshinaga Y."/>
            <person name="Zwiers L.-H."/>
            <person name="Turgeon B."/>
            <person name="Goodwin S."/>
            <person name="Spatafora J."/>
            <person name="Crous P."/>
            <person name="Grigoriev I."/>
        </authorList>
    </citation>
    <scope>NUCLEOTIDE SEQUENCE</scope>
    <source>
        <strain evidence="1">CBS 113979</strain>
    </source>
</reference>
<evidence type="ECO:0000313" key="1">
    <source>
        <dbReference type="EMBL" id="KAF1980678.1"/>
    </source>
</evidence>